<organism evidence="10 11">
    <name type="scientific">Trachymyrmex septentrionalis</name>
    <dbReference type="NCBI Taxonomy" id="34720"/>
    <lineage>
        <taxon>Eukaryota</taxon>
        <taxon>Metazoa</taxon>
        <taxon>Ecdysozoa</taxon>
        <taxon>Arthropoda</taxon>
        <taxon>Hexapoda</taxon>
        <taxon>Insecta</taxon>
        <taxon>Pterygota</taxon>
        <taxon>Neoptera</taxon>
        <taxon>Endopterygota</taxon>
        <taxon>Hymenoptera</taxon>
        <taxon>Apocrita</taxon>
        <taxon>Aculeata</taxon>
        <taxon>Formicoidea</taxon>
        <taxon>Formicidae</taxon>
        <taxon>Myrmicinae</taxon>
        <taxon>Trachymyrmex</taxon>
    </lineage>
</organism>
<evidence type="ECO:0000256" key="6">
    <source>
        <dbReference type="ARBA" id="ARBA00023136"/>
    </source>
</evidence>
<evidence type="ECO:0000313" key="10">
    <source>
        <dbReference type="EMBL" id="KYN30666.1"/>
    </source>
</evidence>
<dbReference type="PANTHER" id="PTHR21137">
    <property type="entry name" value="ODORANT RECEPTOR"/>
    <property type="match status" value="1"/>
</dbReference>
<dbReference type="GO" id="GO:0007165">
    <property type="term" value="P:signal transduction"/>
    <property type="evidence" value="ECO:0007669"/>
    <property type="project" value="UniProtKB-KW"/>
</dbReference>
<evidence type="ECO:0000256" key="5">
    <source>
        <dbReference type="ARBA" id="ARBA00022989"/>
    </source>
</evidence>
<dbReference type="Proteomes" id="UP000078541">
    <property type="component" value="Unassembled WGS sequence"/>
</dbReference>
<feature type="transmembrane region" description="Helical" evidence="9">
    <location>
        <begin position="35"/>
        <end position="59"/>
    </location>
</feature>
<dbReference type="InterPro" id="IPR004117">
    <property type="entry name" value="7tm6_olfct_rcpt"/>
</dbReference>
<keyword evidence="8" id="KW-0807">Transducer</keyword>
<evidence type="ECO:0000256" key="4">
    <source>
        <dbReference type="ARBA" id="ARBA00022725"/>
    </source>
</evidence>
<evidence type="ECO:0000256" key="9">
    <source>
        <dbReference type="SAM" id="Phobius"/>
    </source>
</evidence>
<name>A0A151JT84_9HYME</name>
<evidence type="ECO:0000256" key="2">
    <source>
        <dbReference type="ARBA" id="ARBA00022606"/>
    </source>
</evidence>
<reference evidence="10 11" key="1">
    <citation type="submission" date="2016-03" db="EMBL/GenBank/DDBJ databases">
        <title>Trachymyrmex septentrionalis WGS genome.</title>
        <authorList>
            <person name="Nygaard S."/>
            <person name="Hu H."/>
            <person name="Boomsma J."/>
            <person name="Zhang G."/>
        </authorList>
    </citation>
    <scope>NUCLEOTIDE SEQUENCE [LARGE SCALE GENOMIC DNA]</scope>
    <source>
        <strain evidence="10">Tsep2-gDNA-1</strain>
        <tissue evidence="10">Whole body</tissue>
    </source>
</reference>
<dbReference type="Pfam" id="PF02949">
    <property type="entry name" value="7tm_6"/>
    <property type="match status" value="1"/>
</dbReference>
<keyword evidence="2" id="KW-0716">Sensory transduction</keyword>
<dbReference type="GO" id="GO:0004984">
    <property type="term" value="F:olfactory receptor activity"/>
    <property type="evidence" value="ECO:0007669"/>
    <property type="project" value="InterPro"/>
</dbReference>
<keyword evidence="3 9" id="KW-0812">Transmembrane</keyword>
<sequence>MQILSLNFLFYKPFKTCNEEEIIIQMKYDYHTPSYTILALFSATGAIIGEVLTALQGILPYRIWIPYDYTPILLFWLTSLHEMLALIFGTFVNIATEILLLGFCLQMCAQLEFFTHRLQRMVEPDEKKEVCNLLTNVPNRNRLSEHVYYHLRIIRFAEMVNEIFSEILFVQFFASILILYSSVYYLSSHLTVIDFMKLTIFTFCMFVQIFVYCWAGNEVILKSTGLSEAACQIDWILMTISERKDLLMIMKRSIRPIKFTSSFLVTLSLDSYANVNTNNKTNVFLSYYLI</sequence>
<keyword evidence="5 9" id="KW-1133">Transmembrane helix</keyword>
<dbReference type="AlphaFoldDB" id="A0A151JT84"/>
<feature type="transmembrane region" description="Helical" evidence="9">
    <location>
        <begin position="198"/>
        <end position="215"/>
    </location>
</feature>
<protein>
    <submittedName>
        <fullName evidence="10">Odorant receptor 46a, isoform B</fullName>
    </submittedName>
</protein>
<evidence type="ECO:0000313" key="11">
    <source>
        <dbReference type="Proteomes" id="UP000078541"/>
    </source>
</evidence>
<keyword evidence="11" id="KW-1185">Reference proteome</keyword>
<gene>
    <name evidence="10" type="ORF">ALC56_15087</name>
</gene>
<dbReference type="GO" id="GO:0005549">
    <property type="term" value="F:odorant binding"/>
    <property type="evidence" value="ECO:0007669"/>
    <property type="project" value="InterPro"/>
</dbReference>
<comment type="subcellular location">
    <subcellularLocation>
        <location evidence="1">Membrane</location>
        <topology evidence="1">Multi-pass membrane protein</topology>
    </subcellularLocation>
</comment>
<keyword evidence="6 9" id="KW-0472">Membrane</keyword>
<keyword evidence="7 10" id="KW-0675">Receptor</keyword>
<dbReference type="PANTHER" id="PTHR21137:SF44">
    <property type="entry name" value="ODORANT RECEPTOR 13A-RELATED"/>
    <property type="match status" value="1"/>
</dbReference>
<accession>A0A151JT84</accession>
<dbReference type="GO" id="GO:0005886">
    <property type="term" value="C:plasma membrane"/>
    <property type="evidence" value="ECO:0007669"/>
    <property type="project" value="TreeGrafter"/>
</dbReference>
<evidence type="ECO:0000256" key="7">
    <source>
        <dbReference type="ARBA" id="ARBA00023170"/>
    </source>
</evidence>
<evidence type="ECO:0000256" key="3">
    <source>
        <dbReference type="ARBA" id="ARBA00022692"/>
    </source>
</evidence>
<feature type="transmembrane region" description="Helical" evidence="9">
    <location>
        <begin position="163"/>
        <end position="186"/>
    </location>
</feature>
<proteinExistence type="predicted"/>
<evidence type="ECO:0000256" key="1">
    <source>
        <dbReference type="ARBA" id="ARBA00004141"/>
    </source>
</evidence>
<dbReference type="EMBL" id="KQ982014">
    <property type="protein sequence ID" value="KYN30666.1"/>
    <property type="molecule type" value="Genomic_DNA"/>
</dbReference>
<keyword evidence="4" id="KW-0552">Olfaction</keyword>
<evidence type="ECO:0000256" key="8">
    <source>
        <dbReference type="ARBA" id="ARBA00023224"/>
    </source>
</evidence>
<dbReference type="STRING" id="34720.A0A151JT84"/>